<organism evidence="1 2">
    <name type="scientific">Legionella worsleiensis</name>
    <dbReference type="NCBI Taxonomy" id="45076"/>
    <lineage>
        <taxon>Bacteria</taxon>
        <taxon>Pseudomonadati</taxon>
        <taxon>Pseudomonadota</taxon>
        <taxon>Gammaproteobacteria</taxon>
        <taxon>Legionellales</taxon>
        <taxon>Legionellaceae</taxon>
        <taxon>Legionella</taxon>
    </lineage>
</organism>
<dbReference type="EMBL" id="LNZC01000011">
    <property type="protein sequence ID" value="KTD80231.1"/>
    <property type="molecule type" value="Genomic_DNA"/>
</dbReference>
<comment type="caution">
    <text evidence="1">The sequence shown here is derived from an EMBL/GenBank/DDBJ whole genome shotgun (WGS) entry which is preliminary data.</text>
</comment>
<gene>
    <name evidence="1" type="ORF">Lwor_1139</name>
</gene>
<evidence type="ECO:0000313" key="2">
    <source>
        <dbReference type="Proteomes" id="UP000054662"/>
    </source>
</evidence>
<name>A0A0W1AFT3_9GAMM</name>
<dbReference type="AlphaFoldDB" id="A0A0W1AFT3"/>
<protein>
    <submittedName>
        <fullName evidence="1">Uncharacterized protein</fullName>
    </submittedName>
</protein>
<sequence length="63" mass="7471">MKQIHQVFLLIYFRSALLQIQCGYASLLLINYLDESFHDGDEIDEFLPYSQVFARHHLLVFLP</sequence>
<keyword evidence="2" id="KW-1185">Reference proteome</keyword>
<evidence type="ECO:0000313" key="1">
    <source>
        <dbReference type="EMBL" id="KTD80231.1"/>
    </source>
</evidence>
<reference evidence="1 2" key="1">
    <citation type="submission" date="2015-11" db="EMBL/GenBank/DDBJ databases">
        <title>Genomic analysis of 38 Legionella species identifies large and diverse effector repertoires.</title>
        <authorList>
            <person name="Burstein D."/>
            <person name="Amaro F."/>
            <person name="Zusman T."/>
            <person name="Lifshitz Z."/>
            <person name="Cohen O."/>
            <person name="Gilbert J.A."/>
            <person name="Pupko T."/>
            <person name="Shuman H.A."/>
            <person name="Segal G."/>
        </authorList>
    </citation>
    <scope>NUCLEOTIDE SEQUENCE [LARGE SCALE GENOMIC DNA]</scope>
    <source>
        <strain evidence="1 2">ATCC 49508</strain>
    </source>
</reference>
<dbReference type="PATRIC" id="fig|45076.6.peg.1240"/>
<dbReference type="Proteomes" id="UP000054662">
    <property type="component" value="Unassembled WGS sequence"/>
</dbReference>
<proteinExistence type="predicted"/>
<accession>A0A0W1AFT3</accession>